<evidence type="ECO:0000259" key="10">
    <source>
        <dbReference type="PROSITE" id="PS51198"/>
    </source>
</evidence>
<evidence type="ECO:0000256" key="6">
    <source>
        <dbReference type="ARBA" id="ARBA00034617"/>
    </source>
</evidence>
<evidence type="ECO:0000256" key="1">
    <source>
        <dbReference type="ARBA" id="ARBA00022741"/>
    </source>
</evidence>
<dbReference type="Proteomes" id="UP000571817">
    <property type="component" value="Unassembled WGS sequence"/>
</dbReference>
<evidence type="ECO:0000313" key="13">
    <source>
        <dbReference type="Proteomes" id="UP000571817"/>
    </source>
</evidence>
<organism evidence="12 13">
    <name type="scientific">Allobranchiibius huperziae</name>
    <dbReference type="NCBI Taxonomy" id="1874116"/>
    <lineage>
        <taxon>Bacteria</taxon>
        <taxon>Bacillati</taxon>
        <taxon>Actinomycetota</taxon>
        <taxon>Actinomycetes</taxon>
        <taxon>Micrococcales</taxon>
        <taxon>Dermacoccaceae</taxon>
        <taxon>Allobranchiibius</taxon>
    </lineage>
</organism>
<evidence type="ECO:0000259" key="11">
    <source>
        <dbReference type="PROSITE" id="PS51217"/>
    </source>
</evidence>
<dbReference type="InterPro" id="IPR027417">
    <property type="entry name" value="P-loop_NTPase"/>
</dbReference>
<protein>
    <recommendedName>
        <fullName evidence="7">DNA 3'-5' helicase</fullName>
        <ecNumber evidence="7">5.6.2.4</ecNumber>
    </recommendedName>
</protein>
<keyword evidence="5" id="KW-0413">Isomerase</keyword>
<comment type="catalytic activity">
    <reaction evidence="8">
        <text>ATP + H2O = ADP + phosphate + H(+)</text>
        <dbReference type="Rhea" id="RHEA:13065"/>
        <dbReference type="ChEBI" id="CHEBI:15377"/>
        <dbReference type="ChEBI" id="CHEBI:15378"/>
        <dbReference type="ChEBI" id="CHEBI:30616"/>
        <dbReference type="ChEBI" id="CHEBI:43474"/>
        <dbReference type="ChEBI" id="CHEBI:456216"/>
        <dbReference type="EC" id="5.6.2.4"/>
    </reaction>
</comment>
<keyword evidence="3 9" id="KW-0347">Helicase</keyword>
<dbReference type="EC" id="5.6.2.4" evidence="7"/>
<evidence type="ECO:0000256" key="8">
    <source>
        <dbReference type="ARBA" id="ARBA00048988"/>
    </source>
</evidence>
<dbReference type="InterPro" id="IPR014016">
    <property type="entry name" value="UvrD-like_ATP-bd"/>
</dbReference>
<comment type="catalytic activity">
    <reaction evidence="6">
        <text>Couples ATP hydrolysis with the unwinding of duplex DNA by translocating in the 3'-5' direction.</text>
        <dbReference type="EC" id="5.6.2.4"/>
    </reaction>
</comment>
<dbReference type="PROSITE" id="PS51217">
    <property type="entry name" value="UVRD_HELICASE_CTER"/>
    <property type="match status" value="1"/>
</dbReference>
<evidence type="ECO:0000256" key="9">
    <source>
        <dbReference type="PROSITE-ProRule" id="PRU00560"/>
    </source>
</evidence>
<dbReference type="EMBL" id="JACCFW010000001">
    <property type="protein sequence ID" value="NYJ73432.1"/>
    <property type="molecule type" value="Genomic_DNA"/>
</dbReference>
<dbReference type="SUPFAM" id="SSF52540">
    <property type="entry name" value="P-loop containing nucleoside triphosphate hydrolases"/>
    <property type="match status" value="1"/>
</dbReference>
<feature type="domain" description="UvrD-like helicase C-terminal" evidence="11">
    <location>
        <begin position="430"/>
        <end position="710"/>
    </location>
</feature>
<dbReference type="GO" id="GO:0004527">
    <property type="term" value="F:exonuclease activity"/>
    <property type="evidence" value="ECO:0007669"/>
    <property type="project" value="UniProtKB-KW"/>
</dbReference>
<feature type="binding site" evidence="9">
    <location>
        <begin position="5"/>
        <end position="12"/>
    </location>
    <ligand>
        <name>ATP</name>
        <dbReference type="ChEBI" id="CHEBI:30616"/>
    </ligand>
</feature>
<evidence type="ECO:0000256" key="3">
    <source>
        <dbReference type="ARBA" id="ARBA00022806"/>
    </source>
</evidence>
<sequence>MFVDAGAGSGKTTALIGRMLRLLLVDEVPIGAIAAVTFTERAAAELRERLRTALEREHAAGAEAQGLIDDALDGLDLAAIGTLHAFAQQLLLQHPIEAGIPPLVEVLEAVGSSVAFEARWVQIRSRLLEDPTIADALSVLFGTGTKIDQLRPVITALNNDWDLVESHVLANPTPPITVPDLTALVSLARRIASEADTCKDPEDKFVPYLRALGAWAETAGVADGLASALLTLQAGVELKFKYGKTSNWKDLKALKTDCGDWQDAVVLARQRILNTALRVLVQWCGREVLDAAHARQADGQLEFHDLLVLARNVLRADAGVRQSLHERYRHLLLDEFQDTDPIQVEIAIRIAGGAEAGEADCRDAYAHAPAGSLFVVGDPKQSIYRFRRADIAVYLDARAVIGEPLSLTTNFRSSDQILEWVNGVFGQVIQPVAGGQPDYAPLDAHRPAATVGAAVTVLGPEPHVLDGGGRLYADQLRAVEAEDVAAAITRALHEGWTVFDEALSEWRTIQHRDITVLIPARTSLPMLENALDAAGIEYRTEASSLVYSAPEVRSLMAAARAVADPTDALALVTALRSPLFGCGDDDLWSWRAQGQSFNILTRVDEDSGHPVGKAVAYLGSLHRRSRWLAPSEVLGQIVHDRRMLEVAAWGPRARDSWRRCGTSWIKPARGSTWSTVGCARTCCGQQHKVRKLPRPPNRCSRSPTWTPSGS</sequence>
<evidence type="ECO:0000256" key="4">
    <source>
        <dbReference type="ARBA" id="ARBA00022840"/>
    </source>
</evidence>
<comment type="caution">
    <text evidence="12">The sequence shown here is derived from an EMBL/GenBank/DDBJ whole genome shotgun (WGS) entry which is preliminary data.</text>
</comment>
<dbReference type="Pfam" id="PF00580">
    <property type="entry name" value="UvrD-helicase"/>
    <property type="match status" value="1"/>
</dbReference>
<dbReference type="InterPro" id="IPR014017">
    <property type="entry name" value="DNA_helicase_UvrD-like_C"/>
</dbReference>
<reference evidence="12 13" key="1">
    <citation type="submission" date="2020-07" db="EMBL/GenBank/DDBJ databases">
        <title>Sequencing the genomes of 1000 actinobacteria strains.</title>
        <authorList>
            <person name="Klenk H.-P."/>
        </authorList>
    </citation>
    <scope>NUCLEOTIDE SEQUENCE [LARGE SCALE GENOMIC DNA]</scope>
    <source>
        <strain evidence="12 13">DSM 29531</strain>
    </source>
</reference>
<dbReference type="Gene3D" id="3.40.50.300">
    <property type="entry name" value="P-loop containing nucleotide triphosphate hydrolases"/>
    <property type="match status" value="3"/>
</dbReference>
<feature type="domain" description="UvrD-like helicase ATP-binding" evidence="10">
    <location>
        <begin position="1"/>
        <end position="414"/>
    </location>
</feature>
<evidence type="ECO:0000256" key="5">
    <source>
        <dbReference type="ARBA" id="ARBA00023235"/>
    </source>
</evidence>
<name>A0A853D8C8_9MICO</name>
<evidence type="ECO:0000313" key="12">
    <source>
        <dbReference type="EMBL" id="NYJ73432.1"/>
    </source>
</evidence>
<keyword evidence="12" id="KW-0269">Exonuclease</keyword>
<proteinExistence type="predicted"/>
<dbReference type="PANTHER" id="PTHR11070:SF23">
    <property type="entry name" value="RECBCD ENZYME SUBUNIT RECB"/>
    <property type="match status" value="1"/>
</dbReference>
<dbReference type="PANTHER" id="PTHR11070">
    <property type="entry name" value="UVRD / RECB / PCRA DNA HELICASE FAMILY MEMBER"/>
    <property type="match status" value="1"/>
</dbReference>
<dbReference type="InterPro" id="IPR000212">
    <property type="entry name" value="DNA_helicase_UvrD/REP"/>
</dbReference>
<dbReference type="GO" id="GO:0000725">
    <property type="term" value="P:recombinational repair"/>
    <property type="evidence" value="ECO:0007669"/>
    <property type="project" value="TreeGrafter"/>
</dbReference>
<evidence type="ECO:0000256" key="7">
    <source>
        <dbReference type="ARBA" id="ARBA00034808"/>
    </source>
</evidence>
<keyword evidence="2 9" id="KW-0378">Hydrolase</keyword>
<dbReference type="GO" id="GO:0009338">
    <property type="term" value="C:exodeoxyribonuclease V complex"/>
    <property type="evidence" value="ECO:0007669"/>
    <property type="project" value="TreeGrafter"/>
</dbReference>
<keyword evidence="4 9" id="KW-0067">ATP-binding</keyword>
<dbReference type="Gene3D" id="1.10.486.10">
    <property type="entry name" value="PCRA, domain 4"/>
    <property type="match status" value="1"/>
</dbReference>
<dbReference type="GO" id="GO:0005829">
    <property type="term" value="C:cytosol"/>
    <property type="evidence" value="ECO:0007669"/>
    <property type="project" value="TreeGrafter"/>
</dbReference>
<keyword evidence="13" id="KW-1185">Reference proteome</keyword>
<gene>
    <name evidence="12" type="ORF">HNR15_000395</name>
</gene>
<evidence type="ECO:0000256" key="2">
    <source>
        <dbReference type="ARBA" id="ARBA00022801"/>
    </source>
</evidence>
<dbReference type="GO" id="GO:0005524">
    <property type="term" value="F:ATP binding"/>
    <property type="evidence" value="ECO:0007669"/>
    <property type="project" value="UniProtKB-UniRule"/>
</dbReference>
<accession>A0A853D8C8</accession>
<dbReference type="PROSITE" id="PS51198">
    <property type="entry name" value="UVRD_HELICASE_ATP_BIND"/>
    <property type="match status" value="1"/>
</dbReference>
<dbReference type="RefSeq" id="WP_218883509.1">
    <property type="nucleotide sequence ID" value="NZ_JACCFW010000001.1"/>
</dbReference>
<keyword evidence="12" id="KW-0540">Nuclease</keyword>
<keyword evidence="1 9" id="KW-0547">Nucleotide-binding</keyword>
<dbReference type="GO" id="GO:0003677">
    <property type="term" value="F:DNA binding"/>
    <property type="evidence" value="ECO:0007669"/>
    <property type="project" value="InterPro"/>
</dbReference>
<dbReference type="AlphaFoldDB" id="A0A853D8C8"/>
<dbReference type="GO" id="GO:0043138">
    <property type="term" value="F:3'-5' DNA helicase activity"/>
    <property type="evidence" value="ECO:0007669"/>
    <property type="project" value="UniProtKB-EC"/>
</dbReference>